<reference evidence="3" key="1">
    <citation type="journal article" date="2023" name="Int. J. Syst. Evol. Microbiol.">
        <title>Methylocystis iwaonis sp. nov., a type II methane-oxidizing bacterium from surface soil of a rice paddy field in Japan, and emended description of the genus Methylocystis (ex Whittenbury et al. 1970) Bowman et al. 1993.</title>
        <authorList>
            <person name="Kaise H."/>
            <person name="Sawadogo J.B."/>
            <person name="Alam M.S."/>
            <person name="Ueno C."/>
            <person name="Dianou D."/>
            <person name="Shinjo R."/>
            <person name="Asakawa S."/>
        </authorList>
    </citation>
    <scope>NUCLEOTIDE SEQUENCE</scope>
    <source>
        <strain evidence="3">LMG27198</strain>
    </source>
</reference>
<feature type="region of interest" description="Disordered" evidence="1">
    <location>
        <begin position="213"/>
        <end position="248"/>
    </location>
</feature>
<feature type="chain" id="PRO_5040844359" description="DUF2865 domain-containing protein" evidence="2">
    <location>
        <begin position="19"/>
        <end position="248"/>
    </location>
</feature>
<dbReference type="Pfam" id="PF11064">
    <property type="entry name" value="DUF2865"/>
    <property type="match status" value="1"/>
</dbReference>
<accession>A0A9W6GUV2</accession>
<keyword evidence="4" id="KW-1185">Reference proteome</keyword>
<keyword evidence="2" id="KW-0732">Signal</keyword>
<sequence>MSLFLLAFWLASAPTPLAAEGLLEFLFGPEPTAQPAPRPRDAPPPRRARVQGDLRFARPREGAGGNAFSSDPSSGGFCVRTCDGYYFPLIKSTRATRQQSCELACPSAQMEVFDGATIETARNRKGQRYSALPRAFAFRDKAAGACACNDPQTAQADLERSARNDPTLQSGDVVVETEGAFVYRGTQLVPLSNASFVSPALRDRLRAMLRRRPAMEPSAAVTQPAAAPFPDIGGDDRTGSTATRPARP</sequence>
<protein>
    <recommendedName>
        <fullName evidence="5">DUF2865 domain-containing protein</fullName>
    </recommendedName>
</protein>
<evidence type="ECO:0008006" key="5">
    <source>
        <dbReference type="Google" id="ProtNLM"/>
    </source>
</evidence>
<feature type="compositionally biased region" description="Polar residues" evidence="1">
    <location>
        <begin position="239"/>
        <end position="248"/>
    </location>
</feature>
<proteinExistence type="predicted"/>
<feature type="signal peptide" evidence="2">
    <location>
        <begin position="1"/>
        <end position="18"/>
    </location>
</feature>
<dbReference type="RefSeq" id="WP_281803129.1">
    <property type="nucleotide sequence ID" value="NZ_BSEC01000001.1"/>
</dbReference>
<dbReference type="Proteomes" id="UP001144323">
    <property type="component" value="Unassembled WGS sequence"/>
</dbReference>
<evidence type="ECO:0000313" key="3">
    <source>
        <dbReference type="EMBL" id="GLI93363.1"/>
    </source>
</evidence>
<evidence type="ECO:0000313" key="4">
    <source>
        <dbReference type="Proteomes" id="UP001144323"/>
    </source>
</evidence>
<dbReference type="AlphaFoldDB" id="A0A9W6GUV2"/>
<organism evidence="3 4">
    <name type="scientific">Methylocystis echinoides</name>
    <dbReference type="NCBI Taxonomy" id="29468"/>
    <lineage>
        <taxon>Bacteria</taxon>
        <taxon>Pseudomonadati</taxon>
        <taxon>Pseudomonadota</taxon>
        <taxon>Alphaproteobacteria</taxon>
        <taxon>Hyphomicrobiales</taxon>
        <taxon>Methylocystaceae</taxon>
        <taxon>Methylocystis</taxon>
    </lineage>
</organism>
<comment type="caution">
    <text evidence="3">The sequence shown here is derived from an EMBL/GenBank/DDBJ whole genome shotgun (WGS) entry which is preliminary data.</text>
</comment>
<evidence type="ECO:0000256" key="1">
    <source>
        <dbReference type="SAM" id="MobiDB-lite"/>
    </source>
</evidence>
<dbReference type="InterPro" id="IPR021293">
    <property type="entry name" value="DUF2865"/>
</dbReference>
<dbReference type="EMBL" id="BSEC01000001">
    <property type="protein sequence ID" value="GLI93363.1"/>
    <property type="molecule type" value="Genomic_DNA"/>
</dbReference>
<evidence type="ECO:0000256" key="2">
    <source>
        <dbReference type="SAM" id="SignalP"/>
    </source>
</evidence>
<gene>
    <name evidence="3" type="ORF">LMG27198_23550</name>
</gene>
<name>A0A9W6GUV2_9HYPH</name>